<dbReference type="PANTHER" id="PTHR46388">
    <property type="entry name" value="NHL REPEAT-CONTAINING PROTEIN 2"/>
    <property type="match status" value="1"/>
</dbReference>
<sequence length="1281" mass="141583">MYQLDENGRLASRTADYVIGEASLYGRRNSPEIATRSEGSLISGIAYDSVNHRLFARDTSVIAWGPNGRLLVFDVHPDRMVNGPQALAVFGQPDFTTRRLGGVGPQKLASINGTVLDEKHQRLFVSDGDNNRILIWDVDPARLTETPNAMAVIGQPDFYQNEPHVGASGLNDPGSIHYDAATDRLFVVDGGNHRILTFDVTPESLETGMSAKTVIGQLDFNSNQPGVGAARFDRPSRLSFDHLTERLFVADGGNQRVLVFDVRPAALDLGSTATHVLGQDTFGTSERRVDLRKLAPGQMILNRRQQQLMVNEGTVANRTLVFDVHPDRIENNPDAMAVLFQTDFEKSERRTSQIYENSPRPFLDEDTNTLYVASGYPGGNRVLLMDMSPGQVTTGMPAFDLIGHYDDEGKPNFDARAAYGRINDRFIYPRGVALDPVDHRLFVNDQYNNRVLMFELDAENRIADRVVDVVLGQPDAHTGKLREISARTLQIPLALAYDVNSKQLFVGDGWNNRVMVFDAHPDRLRTFDEAVAALGQRDFESDEPNVGPDRLNFGVSWGRGIQSAAPTPLALEVDTNHHRLFVSDGINHRVLAFDIRPGMVKTGASAIGVLGQRDLEQNDPTPKESSRVTDSLGVLGARVVSGRAPVNNRGFDTPSGLVYDINHDRLFVVDGNNSRVMAFDAAPSRWQDGQESIAILGQMNDTEGDEVRLDRLDVGEDTGRRRMRMPSGLTYDTANDRLLVNDKGNDRILFFEAHPDVLETGMAASGIIGQKDYVSRIAGNGEQEQLLDPREITFDPEHQRLYVTDSFWARLMVFDLPRAERSVAIPANTTMSYRTLDAWNGRDQSDQDLRHAWRGSLRSEGGPAPGAMLVYYNTHRELDVLAKRRSRLLLSETSVVTPQPQTKTVFYVDVRQGQQVTLIVTNPESREVQVTLRLFYGDHVRTAKVSLGANGFRAKLLEIFDPDEWVVEGTLEVSAPHPVAAMVLTHTLTERGETLVLASKGSSEWDGHGPLVIPGLKAGGGYRSELVLINPDESVMEGVITVFGRDSGAVSGAPQPVPYHLAPGEVFRWSLESSYGVSETSYGVIRPTVGVAPSAMARVRLLRGTLLLSETEIPARVSTQNAWFPIDTLPSILRHGESQMLFTFANATRTPATVRLTLFDELGKEHGRWERILPAFSQRVWSLGELFNVQKHRGAVRLWTDVPLALSAQRVTRNLRGESVENELGYVETAALTSQGLEFPAIFDGQGLATEIMLINPSNETAKGQMIFVGSEGQSKDIILR</sequence>
<name>Q6SI22_9BACT</name>
<evidence type="ECO:0000313" key="1">
    <source>
        <dbReference type="EMBL" id="AAR37450.1"/>
    </source>
</evidence>
<accession>Q6SI22</accession>
<dbReference type="EMBL" id="AY458629">
    <property type="protein sequence ID" value="AAR37450.1"/>
    <property type="molecule type" value="Genomic_DNA"/>
</dbReference>
<protein>
    <submittedName>
        <fullName evidence="1">NHL repeat domain protein</fullName>
    </submittedName>
</protein>
<dbReference type="PANTHER" id="PTHR46388:SF2">
    <property type="entry name" value="NHL REPEAT-CONTAINING PROTEIN 2"/>
    <property type="match status" value="1"/>
</dbReference>
<organism evidence="1">
    <name type="scientific">uncultured marine bacterium 105</name>
    <dbReference type="NCBI Taxonomy" id="257382"/>
    <lineage>
        <taxon>Bacteria</taxon>
        <taxon>environmental samples</taxon>
    </lineage>
</organism>
<dbReference type="Gene3D" id="2.120.10.30">
    <property type="entry name" value="TolB, C-terminal domain"/>
    <property type="match status" value="4"/>
</dbReference>
<reference evidence="1" key="1">
    <citation type="submission" date="2003-11" db="EMBL/GenBank/DDBJ databases">
        <authorList>
            <person name="Heidelberg J.F."/>
            <person name="Eisen J.A."/>
            <person name="Nelson W.C."/>
            <person name="DeLong E.F."/>
        </authorList>
    </citation>
    <scope>NUCLEOTIDE SEQUENCE</scope>
</reference>
<dbReference type="InterPro" id="IPR011042">
    <property type="entry name" value="6-blade_b-propeller_TolB-like"/>
</dbReference>
<proteinExistence type="predicted"/>
<dbReference type="SUPFAM" id="SSF101898">
    <property type="entry name" value="NHL repeat"/>
    <property type="match status" value="1"/>
</dbReference>
<reference evidence="1" key="2">
    <citation type="submission" date="2003-12" db="EMBL/GenBank/DDBJ databases">
        <title>Monterey Bay Coastal Ocean Microbial Observatory environmental clone sequencing.</title>
        <authorList>
            <person name="DeLong E.F."/>
        </authorList>
    </citation>
    <scope>NUCLEOTIDE SEQUENCE</scope>
</reference>
<dbReference type="SUPFAM" id="SSF63825">
    <property type="entry name" value="YWTD domain"/>
    <property type="match status" value="2"/>
</dbReference>
<gene>
    <name evidence="1" type="ORF">MBMO_EBAC750-01A01.24</name>
</gene>